<feature type="compositionally biased region" description="Polar residues" evidence="2">
    <location>
        <begin position="1010"/>
        <end position="1025"/>
    </location>
</feature>
<gene>
    <name evidence="3" type="ORF">PF011_g9023</name>
</gene>
<organism evidence="3 4">
    <name type="scientific">Phytophthora fragariae</name>
    <dbReference type="NCBI Taxonomy" id="53985"/>
    <lineage>
        <taxon>Eukaryota</taxon>
        <taxon>Sar</taxon>
        <taxon>Stramenopiles</taxon>
        <taxon>Oomycota</taxon>
        <taxon>Peronosporomycetes</taxon>
        <taxon>Peronosporales</taxon>
        <taxon>Peronosporaceae</taxon>
        <taxon>Phytophthora</taxon>
    </lineage>
</organism>
<feature type="compositionally biased region" description="Acidic residues" evidence="2">
    <location>
        <begin position="656"/>
        <end position="670"/>
    </location>
</feature>
<evidence type="ECO:0000256" key="1">
    <source>
        <dbReference type="SAM" id="Coils"/>
    </source>
</evidence>
<keyword evidence="1" id="KW-0175">Coiled coil</keyword>
<feature type="coiled-coil region" evidence="1">
    <location>
        <begin position="812"/>
        <end position="846"/>
    </location>
</feature>
<feature type="region of interest" description="Disordered" evidence="2">
    <location>
        <begin position="635"/>
        <end position="683"/>
    </location>
</feature>
<feature type="coiled-coil region" evidence="1">
    <location>
        <begin position="263"/>
        <end position="311"/>
    </location>
</feature>
<feature type="coiled-coil region" evidence="1">
    <location>
        <begin position="694"/>
        <end position="735"/>
    </location>
</feature>
<dbReference type="Proteomes" id="UP000460718">
    <property type="component" value="Unassembled WGS sequence"/>
</dbReference>
<comment type="caution">
    <text evidence="3">The sequence shown here is derived from an EMBL/GenBank/DDBJ whole genome shotgun (WGS) entry which is preliminary data.</text>
</comment>
<accession>A0A6A3KXZ0</accession>
<feature type="compositionally biased region" description="Polar residues" evidence="2">
    <location>
        <begin position="242"/>
        <end position="253"/>
    </location>
</feature>
<evidence type="ECO:0000313" key="4">
    <source>
        <dbReference type="Proteomes" id="UP000460718"/>
    </source>
</evidence>
<name>A0A6A3KXZ0_9STRA</name>
<feature type="region of interest" description="Disordered" evidence="2">
    <location>
        <begin position="242"/>
        <end position="261"/>
    </location>
</feature>
<reference evidence="3 4" key="1">
    <citation type="submission" date="2018-09" db="EMBL/GenBank/DDBJ databases">
        <title>Genomic investigation of the strawberry pathogen Phytophthora fragariae indicates pathogenicity is determined by transcriptional variation in three key races.</title>
        <authorList>
            <person name="Adams T.M."/>
            <person name="Armitage A.D."/>
            <person name="Sobczyk M.K."/>
            <person name="Bates H.J."/>
            <person name="Dunwell J.M."/>
            <person name="Nellist C.F."/>
            <person name="Harrison R.J."/>
        </authorList>
    </citation>
    <scope>NUCLEOTIDE SEQUENCE [LARGE SCALE GENOMIC DNA]</scope>
    <source>
        <strain evidence="3 4">SCRP245</strain>
    </source>
</reference>
<sequence>MQVEEQRQDVHVHVGLQSGGRRAYVSLEVDRLSLRDEKQTQTELVMVATGKTRFVTPQIVLSCEEATDSPYAKAFAELCKRIRSPIWASSLLVVLGHDPEKHRDDLERKIRQDEAAEAIDTELREFFDSVLAPSMQERETAIVNTIHECVQQEILAKELVTQTQQQRLAQLTQQIEEWEKQVGHLKAKVDRRVAENNALRKEQYRQLLMLRDIVSKQGTEPGALSALNEAIATVLAGKQQIPTPEIHQSSNDSDQGKASGRGLMSVNANVQALHREKDKWEQRAKEASVECEGLRDKIAQLTQQNMTYRATESVPWFLKPQSAIAERQRIADAVCSYQSNWEEIGDSIVELLNNDILWTAVEQSARRGGKRRVSRGLEAALAQLDSCVQPSFIEEEAASERGREITTPQLGRRRSTFTDLGRLIPCKACHGIGYINADKGDASANDTDSYLRKTLEQVLELKTQLDKANTKALTLEGQLQLSHMHSEQLQEKIQQAELVKTSAVDSCLQTDLDEEEGLDLDEIMCSAYGQDAGTADASPAASRQKRRNTQYDHLIVELKSTLAVKDEGLIESRRALDVAQERTTNLQRALQKEKEAHAEELAMLKSSLAFSLKTGNSKIEERQAAVKLLMKKFSKKSPQPPVVKQSSAVVLPPMNEVEDDKESDESDEDHEQQVDSCALPETTLSEQCSKPNELKRMEALAQRYAEDIIRVRKEHETQQELLKKAEAEIAEEDEKRGRTNSISLGSLVVSMASHPRDLFKALSTAQADILKLRKASQRSSALQTDRLLTLTTHLGHMSEELCTLRKRNLAELEFWKLECEKLQNTNKALETERQIYRKQLQETHNQDELGDSSSKTCSMCESHKKRLMQISNQLLNQTEASRSDPEVEVPAPSALTASERKLVSSVLMDLENIYAGMTSAKQQLARELVATHLGSALRPRSTRRTALEVTKAELKVLRSNNQSGKDGGSPVSTRSAGNSPNKSFASLKASKSNHQLKKTGGEVLDGKQKPTGNPSRPNPAITTMAESDAEETRHGESAERGFESHHRKTLVQEILEGGGFSLTKFGLRIDKPTPEIPEIDTTVDKKLDPELDNKCGDANTARPVEHSSDNKSFDRKSYEFECTPALEFDEKLTLQIHGQSLMNDSSDIRHEPEIIDQLRFLINTSAAAKERVAVTRWQILVCRILCLTCEQQLEQLMFAADRRAEIHPDGTLRPANRRIANVCAIMAQMVQRQRVALETAMAAQELSRRDLKRAEAQLIHGVAMLLDNLSRKGKPTIELRELFYLSQGGSPRRSPTSNRPLYPSTKSDRTLVKTCIQVAQVVAGNDSLKALHTLKGTTFRTGSSGLRDRVHFTWCTRQLELYKGRCHSLIQCIFGAYTSQKYEYQRPHLLDPNGPIHPQQDHD</sequence>
<feature type="coiled-coil region" evidence="1">
    <location>
        <begin position="161"/>
        <end position="188"/>
    </location>
</feature>
<protein>
    <submittedName>
        <fullName evidence="3">Uncharacterized protein</fullName>
    </submittedName>
</protein>
<evidence type="ECO:0000313" key="3">
    <source>
        <dbReference type="EMBL" id="KAE9012222.1"/>
    </source>
</evidence>
<feature type="compositionally biased region" description="Basic and acidic residues" evidence="2">
    <location>
        <begin position="1030"/>
        <end position="1044"/>
    </location>
</feature>
<feature type="region of interest" description="Disordered" evidence="2">
    <location>
        <begin position="955"/>
        <end position="1045"/>
    </location>
</feature>
<feature type="coiled-coil region" evidence="1">
    <location>
        <begin position="576"/>
        <end position="607"/>
    </location>
</feature>
<proteinExistence type="predicted"/>
<evidence type="ECO:0000256" key="2">
    <source>
        <dbReference type="SAM" id="MobiDB-lite"/>
    </source>
</evidence>
<feature type="compositionally biased region" description="Polar residues" evidence="2">
    <location>
        <begin position="958"/>
        <end position="993"/>
    </location>
</feature>
<dbReference type="EMBL" id="QXFW01000438">
    <property type="protein sequence ID" value="KAE9012222.1"/>
    <property type="molecule type" value="Genomic_DNA"/>
</dbReference>
<feature type="coiled-coil region" evidence="1">
    <location>
        <begin position="451"/>
        <end position="478"/>
    </location>
</feature>